<evidence type="ECO:0000259" key="2">
    <source>
        <dbReference type="PROSITE" id="PS50222"/>
    </source>
</evidence>
<comment type="caution">
    <text evidence="3">The sequence shown here is derived from an EMBL/GenBank/DDBJ whole genome shotgun (WGS) entry which is preliminary data.</text>
</comment>
<dbReference type="PANTHER" id="PTHR35538">
    <property type="entry name" value="LIG_CHAN-GLU_BD DOMAIN-CONTAINING PROTEIN"/>
    <property type="match status" value="1"/>
</dbReference>
<feature type="compositionally biased region" description="Acidic residues" evidence="1">
    <location>
        <begin position="767"/>
        <end position="785"/>
    </location>
</feature>
<proteinExistence type="predicted"/>
<feature type="compositionally biased region" description="Low complexity" evidence="1">
    <location>
        <begin position="830"/>
        <end position="841"/>
    </location>
</feature>
<reference evidence="3" key="1">
    <citation type="submission" date="2021-10" db="EMBL/GenBank/DDBJ databases">
        <title>Tropical sea cucumber genome reveals ecological adaptation and Cuvierian tubules defense mechanism.</title>
        <authorList>
            <person name="Chen T."/>
        </authorList>
    </citation>
    <scope>NUCLEOTIDE SEQUENCE</scope>
    <source>
        <strain evidence="3">Nanhai2018</strain>
        <tissue evidence="3">Muscle</tissue>
    </source>
</reference>
<dbReference type="OrthoDB" id="2121618at2759"/>
<feature type="compositionally biased region" description="Low complexity" evidence="1">
    <location>
        <begin position="757"/>
        <end position="766"/>
    </location>
</feature>
<feature type="compositionally biased region" description="Pro residues" evidence="1">
    <location>
        <begin position="724"/>
        <end position="734"/>
    </location>
</feature>
<feature type="domain" description="EF-hand" evidence="2">
    <location>
        <begin position="924"/>
        <end position="959"/>
    </location>
</feature>
<evidence type="ECO:0000313" key="4">
    <source>
        <dbReference type="Proteomes" id="UP001152320"/>
    </source>
</evidence>
<dbReference type="InterPro" id="IPR002048">
    <property type="entry name" value="EF_hand_dom"/>
</dbReference>
<feature type="region of interest" description="Disordered" evidence="1">
    <location>
        <begin position="619"/>
        <end position="865"/>
    </location>
</feature>
<dbReference type="EMBL" id="JAIZAY010000012">
    <property type="protein sequence ID" value="KAJ8032610.1"/>
    <property type="molecule type" value="Genomic_DNA"/>
</dbReference>
<feature type="compositionally biased region" description="Basic and acidic residues" evidence="1">
    <location>
        <begin position="413"/>
        <end position="452"/>
    </location>
</feature>
<dbReference type="PANTHER" id="PTHR35538:SF6">
    <property type="entry name" value="EF-HAND DOMAIN-CONTAINING PROTEIN"/>
    <property type="match status" value="1"/>
</dbReference>
<gene>
    <name evidence="3" type="ORF">HOLleu_26177</name>
</gene>
<feature type="compositionally biased region" description="Pro residues" evidence="1">
    <location>
        <begin position="811"/>
        <end position="829"/>
    </location>
</feature>
<protein>
    <recommendedName>
        <fullName evidence="2">EF-hand domain-containing protein</fullName>
    </recommendedName>
</protein>
<sequence length="1103" mass="123026">MSIGPDPKPKPTSCIVHYEYEEHDDGEHASIRQEWSRPYLPSIQKRRKDSLKVFFPNSSLSRSWDESLATPHRYSSYKSPLSPPANATRDVSLWPFSTQAKLRNEQVLKRSVRTPQGATAVSTPSLHTLGAGHGDTSLTNSAETLVDPSWNYYMNAWVSSKLGHSNTYITFAGTAELIDRGISHYLPEFHEFPILPCPRYLEHMHKPPVLKPIATGRVKKVLEKPKFWKWKGRKDPAVSKPKPVEEKVTTRSLTLLPSLPEVNISKSATSSSLSQFSSSTSLLTLTSYPSPTPRAISPFVSPRTTPLSNSPHTELTFDQPDSFSPDTPFPTPHLASCPNIKRCRSLSPVETEQINIQSRSKTPHIPHIPQTALLTPVFTPWSSSPQSSPLSGFPSPSLYPSACSLTPQSRMSPEMKRGPSEEEERVDLHTKEELVEIPRKFEDDHPDDGPLDEHEEYSDYGSFRSGDVDNRSSVSKAASVSLTSGIDEFSDSDSQLVPLFQTSFGDKPPIEFYHLTDPPKTASSMDWEMAGNLADTESGSEDDIVLGVSPSKLKRLFFSNDYIEVVEVPTFGQVDYVSFDPYKCVELLPGLKFSAEQDVDIQPPDQLIIEDCTRVTLHSPPPKPIPVPKVPSLPPPPSPPPPPPEPKQPPPKDPTPPPPPPPVSKPKRKPIVKKTKTVPKAKKKTKPTKEDAIPRTMPPEPLSHGSEANGVEPLPDVLEEEEPVAPPEPSPPIPSKVVPLASKKDKPKPRPAPPRLTSPSPSIELESIQEEIEYETDDFQSDDLSLETPPPLKNKISVLDQSHVELNTTPTVPPDKTPLPPPKIPPPPVLNIEPPESVSPPQEEDDVKESQEALSGKTPLPPPVKDAAFLAEQERERLAEERRQKAYDMFERLKSKRFLPMNASKKPSFKDEGWLAQFFIIKEDKAKMYQQVFNTVDEDKDGYLNCFETLMALKGISGAQKLTEKEEAYIVRVLELAEYSISQGTDVRLFSVLAALSQRIASIDTWVRNMINSVDLTTLEWKITKGKELFEWCIDEDTRLLHLDRFLVELKAGGVSQNHQEEVELTLGSKGSWDLIDFLSYLPLFIMTHESVVNNPLDDSREK</sequence>
<dbReference type="Proteomes" id="UP001152320">
    <property type="component" value="Chromosome 12"/>
</dbReference>
<evidence type="ECO:0000313" key="3">
    <source>
        <dbReference type="EMBL" id="KAJ8032610.1"/>
    </source>
</evidence>
<feature type="compositionally biased region" description="Polar residues" evidence="1">
    <location>
        <begin position="113"/>
        <end position="126"/>
    </location>
</feature>
<feature type="region of interest" description="Disordered" evidence="1">
    <location>
        <begin position="109"/>
        <end position="134"/>
    </location>
</feature>
<feature type="compositionally biased region" description="Pro residues" evidence="1">
    <location>
        <begin position="619"/>
        <end position="664"/>
    </location>
</feature>
<feature type="region of interest" description="Disordered" evidence="1">
    <location>
        <begin position="380"/>
        <end position="470"/>
    </location>
</feature>
<keyword evidence="4" id="KW-1185">Reference proteome</keyword>
<dbReference type="GO" id="GO:0005509">
    <property type="term" value="F:calcium ion binding"/>
    <property type="evidence" value="ECO:0007669"/>
    <property type="project" value="InterPro"/>
</dbReference>
<accession>A0A9Q1H4X1</accession>
<feature type="compositionally biased region" description="Basic residues" evidence="1">
    <location>
        <begin position="665"/>
        <end position="686"/>
    </location>
</feature>
<organism evidence="3 4">
    <name type="scientific">Holothuria leucospilota</name>
    <name type="common">Black long sea cucumber</name>
    <name type="synonym">Mertensiothuria leucospilota</name>
    <dbReference type="NCBI Taxonomy" id="206669"/>
    <lineage>
        <taxon>Eukaryota</taxon>
        <taxon>Metazoa</taxon>
        <taxon>Echinodermata</taxon>
        <taxon>Eleutherozoa</taxon>
        <taxon>Echinozoa</taxon>
        <taxon>Holothuroidea</taxon>
        <taxon>Aspidochirotacea</taxon>
        <taxon>Aspidochirotida</taxon>
        <taxon>Holothuriidae</taxon>
        <taxon>Holothuria</taxon>
    </lineage>
</organism>
<evidence type="ECO:0000256" key="1">
    <source>
        <dbReference type="SAM" id="MobiDB-lite"/>
    </source>
</evidence>
<name>A0A9Q1H4X1_HOLLE</name>
<dbReference type="AlphaFoldDB" id="A0A9Q1H4X1"/>
<feature type="compositionally biased region" description="Low complexity" evidence="1">
    <location>
        <begin position="380"/>
        <end position="401"/>
    </location>
</feature>
<dbReference type="PROSITE" id="PS50222">
    <property type="entry name" value="EF_HAND_2"/>
    <property type="match status" value="1"/>
</dbReference>